<accession>A0ABU6ZEN6</accession>
<sequence length="123" mass="14017">MIKKEENRRLCASSSTSITQKKHKRVVKLVTKAEFSSIIMSKLVTIFTLSLLLCFGLIYASRTHVQFDSMMISSSSPHEDVEANKGGDLMMEDESCEGEECLMRRTLAAHVDYIYTQKHKPRN</sequence>
<keyword evidence="3 9" id="KW-0217">Developmental protein</keyword>
<evidence type="ECO:0000256" key="3">
    <source>
        <dbReference type="ARBA" id="ARBA00022473"/>
    </source>
</evidence>
<evidence type="ECO:0000256" key="9">
    <source>
        <dbReference type="RuleBase" id="RU368031"/>
    </source>
</evidence>
<evidence type="ECO:0000256" key="6">
    <source>
        <dbReference type="ARBA" id="ARBA00022729"/>
    </source>
</evidence>
<dbReference type="PANTHER" id="PTHR33285">
    <property type="entry name" value="PHYTOSULFOKINES 3"/>
    <property type="match status" value="1"/>
</dbReference>
<comment type="PTM">
    <text evidence="9">Sulfation is important for activity and for the binding to a putative membrane receptor.</text>
</comment>
<evidence type="ECO:0000256" key="7">
    <source>
        <dbReference type="ARBA" id="ARBA00022782"/>
    </source>
</evidence>
<reference evidence="11 12" key="1">
    <citation type="journal article" date="2023" name="Plants (Basel)">
        <title>Bridging the Gap: Combining Genomics and Transcriptomics Approaches to Understand Stylosanthes scabra, an Orphan Legume from the Brazilian Caatinga.</title>
        <authorList>
            <person name="Ferreira-Neto J.R.C."/>
            <person name="da Silva M.D."/>
            <person name="Binneck E."/>
            <person name="de Melo N.F."/>
            <person name="da Silva R.H."/>
            <person name="de Melo A.L.T.M."/>
            <person name="Pandolfi V."/>
            <person name="Bustamante F.O."/>
            <person name="Brasileiro-Vidal A.C."/>
            <person name="Benko-Iseppon A.M."/>
        </authorList>
    </citation>
    <scope>NUCLEOTIDE SEQUENCE [LARGE SCALE GENOMIC DNA]</scope>
    <source>
        <tissue evidence="11">Leaves</tissue>
    </source>
</reference>
<comment type="subcellular location">
    <subcellularLocation>
        <location evidence="1 9">Secreted</location>
    </subcellularLocation>
</comment>
<evidence type="ECO:0000313" key="12">
    <source>
        <dbReference type="Proteomes" id="UP001341840"/>
    </source>
</evidence>
<evidence type="ECO:0000256" key="8">
    <source>
        <dbReference type="ARBA" id="ARBA00023030"/>
    </source>
</evidence>
<keyword evidence="7 9" id="KW-0221">Differentiation</keyword>
<keyword evidence="12" id="KW-1185">Reference proteome</keyword>
<dbReference type="EMBL" id="JASCZI010272125">
    <property type="protein sequence ID" value="MED6220399.1"/>
    <property type="molecule type" value="Genomic_DNA"/>
</dbReference>
<proteinExistence type="inferred from homology"/>
<dbReference type="Proteomes" id="UP001341840">
    <property type="component" value="Unassembled WGS sequence"/>
</dbReference>
<evidence type="ECO:0000256" key="5">
    <source>
        <dbReference type="ARBA" id="ARBA00022641"/>
    </source>
</evidence>
<dbReference type="Pfam" id="PF06404">
    <property type="entry name" value="PSK"/>
    <property type="match status" value="1"/>
</dbReference>
<evidence type="ECO:0000256" key="4">
    <source>
        <dbReference type="ARBA" id="ARBA00022525"/>
    </source>
</evidence>
<dbReference type="InterPro" id="IPR009438">
    <property type="entry name" value="Phytosulfokine"/>
</dbReference>
<keyword evidence="10" id="KW-0472">Membrane</keyword>
<comment type="PTM">
    <text evidence="9">PSK-alpha is produced by endopeptidase digestion. PSK-beta is produced from PSK-alpha by exopeptidase digestion.</text>
</comment>
<keyword evidence="6 9" id="KW-0732">Signal</keyword>
<dbReference type="PANTHER" id="PTHR33285:SF55">
    <property type="entry name" value="PHYTOSULFOKINES 3"/>
    <property type="match status" value="1"/>
</dbReference>
<keyword evidence="5 9" id="KW-0765">Sulfation</keyword>
<gene>
    <name evidence="11" type="ORF">PIB30_044423</name>
</gene>
<protein>
    <recommendedName>
        <fullName evidence="9">Phytosulfokine</fullName>
    </recommendedName>
    <component>
        <recommendedName>
            <fullName evidence="9">Phytosulfokine-alpha</fullName>
            <shortName evidence="9">PSK-alpha</shortName>
            <shortName evidence="9">Phytosulfokine-a</shortName>
        </recommendedName>
    </component>
    <component>
        <recommendedName>
            <fullName evidence="9">Phytosulfokine-beta</fullName>
            <shortName evidence="9">PSK-beta</shortName>
            <shortName evidence="9">Phytosulfokine-b</shortName>
        </recommendedName>
    </component>
</protein>
<organism evidence="11 12">
    <name type="scientific">Stylosanthes scabra</name>
    <dbReference type="NCBI Taxonomy" id="79078"/>
    <lineage>
        <taxon>Eukaryota</taxon>
        <taxon>Viridiplantae</taxon>
        <taxon>Streptophyta</taxon>
        <taxon>Embryophyta</taxon>
        <taxon>Tracheophyta</taxon>
        <taxon>Spermatophyta</taxon>
        <taxon>Magnoliopsida</taxon>
        <taxon>eudicotyledons</taxon>
        <taxon>Gunneridae</taxon>
        <taxon>Pentapetalae</taxon>
        <taxon>rosids</taxon>
        <taxon>fabids</taxon>
        <taxon>Fabales</taxon>
        <taxon>Fabaceae</taxon>
        <taxon>Papilionoideae</taxon>
        <taxon>50 kb inversion clade</taxon>
        <taxon>dalbergioids sensu lato</taxon>
        <taxon>Dalbergieae</taxon>
        <taxon>Pterocarpus clade</taxon>
        <taxon>Stylosanthes</taxon>
    </lineage>
</organism>
<comment type="caution">
    <text evidence="11">The sequence shown here is derived from an EMBL/GenBank/DDBJ whole genome shotgun (WGS) entry which is preliminary data.</text>
</comment>
<keyword evidence="10" id="KW-1133">Transmembrane helix</keyword>
<comment type="similarity">
    <text evidence="2 9">Belongs to the phytosulfokine family.</text>
</comment>
<keyword evidence="10" id="KW-0812">Transmembrane</keyword>
<evidence type="ECO:0000256" key="1">
    <source>
        <dbReference type="ARBA" id="ARBA00004613"/>
    </source>
</evidence>
<keyword evidence="4 9" id="KW-0964">Secreted</keyword>
<feature type="transmembrane region" description="Helical" evidence="10">
    <location>
        <begin position="38"/>
        <end position="60"/>
    </location>
</feature>
<name>A0ABU6ZEN6_9FABA</name>
<evidence type="ECO:0000313" key="11">
    <source>
        <dbReference type="EMBL" id="MED6220399.1"/>
    </source>
</evidence>
<keyword evidence="8 9" id="KW-0339">Growth factor</keyword>
<evidence type="ECO:0000256" key="2">
    <source>
        <dbReference type="ARBA" id="ARBA00010781"/>
    </source>
</evidence>
<comment type="function">
    <text evidence="9">Promotes plant cell differentiation, organogenesis and somatic embryogenesis as well as cell proliferation.</text>
</comment>
<evidence type="ECO:0000256" key="10">
    <source>
        <dbReference type="SAM" id="Phobius"/>
    </source>
</evidence>